<evidence type="ECO:0000313" key="2">
    <source>
        <dbReference type="EMBL" id="CAK9035248.1"/>
    </source>
</evidence>
<feature type="transmembrane region" description="Helical" evidence="1">
    <location>
        <begin position="314"/>
        <end position="337"/>
    </location>
</feature>
<protein>
    <submittedName>
        <fullName evidence="2">2-mannosyltransferase-like 4</fullName>
    </submittedName>
</protein>
<evidence type="ECO:0000313" key="3">
    <source>
        <dbReference type="Proteomes" id="UP001642464"/>
    </source>
</evidence>
<feature type="transmembrane region" description="Helical" evidence="1">
    <location>
        <begin position="667"/>
        <end position="689"/>
    </location>
</feature>
<feature type="transmembrane region" description="Helical" evidence="1">
    <location>
        <begin position="701"/>
        <end position="723"/>
    </location>
</feature>
<feature type="transmembrane region" description="Helical" evidence="1">
    <location>
        <begin position="274"/>
        <end position="293"/>
    </location>
</feature>
<accession>A0ABP0L7V8</accession>
<organism evidence="2 3">
    <name type="scientific">Durusdinium trenchii</name>
    <dbReference type="NCBI Taxonomy" id="1381693"/>
    <lineage>
        <taxon>Eukaryota</taxon>
        <taxon>Sar</taxon>
        <taxon>Alveolata</taxon>
        <taxon>Dinophyceae</taxon>
        <taxon>Suessiales</taxon>
        <taxon>Symbiodiniaceae</taxon>
        <taxon>Durusdinium</taxon>
    </lineage>
</organism>
<dbReference type="EMBL" id="CAXAMM010015002">
    <property type="protein sequence ID" value="CAK9035248.1"/>
    <property type="molecule type" value="Genomic_DNA"/>
</dbReference>
<keyword evidence="1" id="KW-1133">Transmembrane helix</keyword>
<keyword evidence="1" id="KW-0812">Transmembrane</keyword>
<keyword evidence="3" id="KW-1185">Reference proteome</keyword>
<reference evidence="2 3" key="1">
    <citation type="submission" date="2024-02" db="EMBL/GenBank/DDBJ databases">
        <authorList>
            <person name="Chen Y."/>
            <person name="Shah S."/>
            <person name="Dougan E. K."/>
            <person name="Thang M."/>
            <person name="Chan C."/>
        </authorList>
    </citation>
    <scope>NUCLEOTIDE SEQUENCE [LARGE SCALE GENOMIC DNA]</scope>
</reference>
<comment type="caution">
    <text evidence="2">The sequence shown here is derived from an EMBL/GenBank/DDBJ whole genome shotgun (WGS) entry which is preliminary data.</text>
</comment>
<evidence type="ECO:0000256" key="1">
    <source>
        <dbReference type="SAM" id="Phobius"/>
    </source>
</evidence>
<keyword evidence="1" id="KW-0472">Membrane</keyword>
<sequence length="822" mass="93933">MVSDVCTWLSEEPGDGYLCPSCPFPWWPLHYPSGRVYHRKGRTLFDPPHGQPRFNDRFLTGLMEQILHRGHKPLRTGFFFNEETGAVFGEESAMDYLAHQLHLCDEEEQPQPISLTQSISIMSASSTPRSAHALGRHLHKSLTLDSAKREVLKEWRPDEDSSYSCILSQHSHLQRLSSSLLMVVLSSFDRMTSIQLCISLLTDKEFVELRNSKEGAVVVMAIVVLVVLYMLIWVKADIDYVGDLVWPTGAPDGVSCERPAKDRLASNLQIRLSLVYFQLFAIPNLVTDVLQLCHPRKGAMKFAALSYRGKIPRFFALGFVNKVMFHFEESVGVLTLLPNMALVKIPCMAFKVYMFVLLQQSGLLLVSLIWDVILNSVKTYKIISHIQTAVKYKRWLADPHSDMTMSARTVREKLLKKHFFFQDSQVPGQLEDPGPMGWFLQLFGGRCCDEPQRSPTGYLGRWTLPDDPKAEDLRCDWVQRSIKLKTAKSMLRCRPGEEIGRKTIWSCGLPSIPAVVVEKLALVNANERVRTEFWYTLSGKVLYEDPRHHSKRTSEEPFLHLEEFVANEINEIENAPVPDEARRLDCNEDDDEDEVFYGRLLTYSTAFYNIAMFNLLVEIVTTKELSGLFDCHILSLFLISRFLWLYISLRRAQRAIVLDWFDKGEYVTNVGCFGRFGLLFSSTIVEMFTLPRMDMYTTQSLHGILSQVPVLLADVALTLGLVWTLETRALHQLMTWLVLVLTVLNFVLKAILLYHYIGARQRYRSWLKVKLQDVGQPDPIMRALKREWRTYFGELAHVLASGPLTLGPNSIGVYQSLSDSAD</sequence>
<dbReference type="Proteomes" id="UP001642464">
    <property type="component" value="Unassembled WGS sequence"/>
</dbReference>
<name>A0ABP0L7V8_9DINO</name>
<feature type="transmembrane region" description="Helical" evidence="1">
    <location>
        <begin position="628"/>
        <end position="647"/>
    </location>
</feature>
<feature type="transmembrane region" description="Helical" evidence="1">
    <location>
        <begin position="735"/>
        <end position="757"/>
    </location>
</feature>
<proteinExistence type="predicted"/>
<gene>
    <name evidence="2" type="ORF">SCF082_LOCUS21206</name>
</gene>
<feature type="transmembrane region" description="Helical" evidence="1">
    <location>
        <begin position="352"/>
        <end position="374"/>
    </location>
</feature>
<feature type="transmembrane region" description="Helical" evidence="1">
    <location>
        <begin position="214"/>
        <end position="234"/>
    </location>
</feature>